<sequence>MRKTGRHRVLTVGERQYLWRTAHRHVPGCEEVLRLRQRGSVAGLTLVFRPDGERHIPDGGVSAAGVIWIGDRLLNLNTPRVVRAFVDGAVRRGWMTEAATVGHRDGWALFDEAYARIAGNSTMS</sequence>
<gene>
    <name evidence="1" type="ORF">ABZ510_20935</name>
</gene>
<evidence type="ECO:0000313" key="1">
    <source>
        <dbReference type="EMBL" id="MEU1954318.1"/>
    </source>
</evidence>
<dbReference type="Proteomes" id="UP001550628">
    <property type="component" value="Unassembled WGS sequence"/>
</dbReference>
<reference evidence="1 2" key="1">
    <citation type="submission" date="2024-06" db="EMBL/GenBank/DDBJ databases">
        <title>The Natural Products Discovery Center: Release of the First 8490 Sequenced Strains for Exploring Actinobacteria Biosynthetic Diversity.</title>
        <authorList>
            <person name="Kalkreuter E."/>
            <person name="Kautsar S.A."/>
            <person name="Yang D."/>
            <person name="Bader C.D."/>
            <person name="Teijaro C.N."/>
            <person name="Fluegel L."/>
            <person name="Davis C.M."/>
            <person name="Simpson J.R."/>
            <person name="Lauterbach L."/>
            <person name="Steele A.D."/>
            <person name="Gui C."/>
            <person name="Meng S."/>
            <person name="Li G."/>
            <person name="Viehrig K."/>
            <person name="Ye F."/>
            <person name="Su P."/>
            <person name="Kiefer A.F."/>
            <person name="Nichols A."/>
            <person name="Cepeda A.J."/>
            <person name="Yan W."/>
            <person name="Fan B."/>
            <person name="Jiang Y."/>
            <person name="Adhikari A."/>
            <person name="Zheng C.-J."/>
            <person name="Schuster L."/>
            <person name="Cowan T.M."/>
            <person name="Smanski M.J."/>
            <person name="Chevrette M.G."/>
            <person name="De Carvalho L.P.S."/>
            <person name="Shen B."/>
        </authorList>
    </citation>
    <scope>NUCLEOTIDE SEQUENCE [LARGE SCALE GENOMIC DNA]</scope>
    <source>
        <strain evidence="1 2">NPDC019708</strain>
    </source>
</reference>
<dbReference type="EMBL" id="JBEYBF010000014">
    <property type="protein sequence ID" value="MEU1954318.1"/>
    <property type="molecule type" value="Genomic_DNA"/>
</dbReference>
<proteinExistence type="predicted"/>
<protein>
    <submittedName>
        <fullName evidence="1">Uncharacterized protein</fullName>
    </submittedName>
</protein>
<comment type="caution">
    <text evidence="1">The sequence shown here is derived from an EMBL/GenBank/DDBJ whole genome shotgun (WGS) entry which is preliminary data.</text>
</comment>
<evidence type="ECO:0000313" key="2">
    <source>
        <dbReference type="Proteomes" id="UP001550628"/>
    </source>
</evidence>
<dbReference type="RefSeq" id="WP_356956033.1">
    <property type="nucleotide sequence ID" value="NZ_JBEYBD010000005.1"/>
</dbReference>
<organism evidence="1 2">
    <name type="scientific">Nocardia rhamnosiphila</name>
    <dbReference type="NCBI Taxonomy" id="426716"/>
    <lineage>
        <taxon>Bacteria</taxon>
        <taxon>Bacillati</taxon>
        <taxon>Actinomycetota</taxon>
        <taxon>Actinomycetes</taxon>
        <taxon>Mycobacteriales</taxon>
        <taxon>Nocardiaceae</taxon>
        <taxon>Nocardia</taxon>
    </lineage>
</organism>
<name>A0ABV2WTW7_9NOCA</name>
<accession>A0ABV2WTW7</accession>
<keyword evidence="2" id="KW-1185">Reference proteome</keyword>